<proteinExistence type="predicted"/>
<gene>
    <name evidence="2" type="ORF">PGLA2088_LOCUS49047</name>
</gene>
<feature type="region of interest" description="Disordered" evidence="1">
    <location>
        <begin position="184"/>
        <end position="204"/>
    </location>
</feature>
<evidence type="ECO:0000313" key="2">
    <source>
        <dbReference type="EMBL" id="CAE8738101.1"/>
    </source>
</evidence>
<accession>A0A813LTB5</accession>
<feature type="compositionally biased region" description="Low complexity" evidence="1">
    <location>
        <begin position="95"/>
        <end position="123"/>
    </location>
</feature>
<dbReference type="Proteomes" id="UP000626109">
    <property type="component" value="Unassembled WGS sequence"/>
</dbReference>
<protein>
    <submittedName>
        <fullName evidence="2">Uncharacterized protein</fullName>
    </submittedName>
</protein>
<evidence type="ECO:0000256" key="1">
    <source>
        <dbReference type="SAM" id="MobiDB-lite"/>
    </source>
</evidence>
<reference evidence="2" key="1">
    <citation type="submission" date="2021-02" db="EMBL/GenBank/DDBJ databases">
        <authorList>
            <person name="Dougan E. K."/>
            <person name="Rhodes N."/>
            <person name="Thang M."/>
            <person name="Chan C."/>
        </authorList>
    </citation>
    <scope>NUCLEOTIDE SEQUENCE</scope>
</reference>
<comment type="caution">
    <text evidence="2">The sequence shown here is derived from an EMBL/GenBank/DDBJ whole genome shotgun (WGS) entry which is preliminary data.</text>
</comment>
<feature type="compositionally biased region" description="Polar residues" evidence="1">
    <location>
        <begin position="1"/>
        <end position="12"/>
    </location>
</feature>
<organism evidence="2 3">
    <name type="scientific">Polarella glacialis</name>
    <name type="common">Dinoflagellate</name>
    <dbReference type="NCBI Taxonomy" id="89957"/>
    <lineage>
        <taxon>Eukaryota</taxon>
        <taxon>Sar</taxon>
        <taxon>Alveolata</taxon>
        <taxon>Dinophyceae</taxon>
        <taxon>Suessiales</taxon>
        <taxon>Suessiaceae</taxon>
        <taxon>Polarella</taxon>
    </lineage>
</organism>
<feature type="compositionally biased region" description="Low complexity" evidence="1">
    <location>
        <begin position="57"/>
        <end position="87"/>
    </location>
</feature>
<dbReference type="AlphaFoldDB" id="A0A813LTB5"/>
<sequence length="231" mass="23861">MVESSSDWTGSASDVDDAEQEIPEPVLSGCTPEFLQQIQDSLPTRYIQSLASSSATAAAQQLRSAAAPRVAEPAARRAAPAHKAAPAPKAPPAPKAAQAVAKCSPGTASRSRGSASPQAAQAARPVFSMEQRIAQLNTLPAAHLAAHAVAAGFSFQSQEVQAITALAQAEWVAQFGNAEGAGISSSSVAGPHTPQAADAGVTTRSRAREIKGSAKVAPIRLWARDYFNVWE</sequence>
<dbReference type="EMBL" id="CAJNNW010036885">
    <property type="protein sequence ID" value="CAE8738101.1"/>
    <property type="molecule type" value="Genomic_DNA"/>
</dbReference>
<name>A0A813LTB5_POLGL</name>
<evidence type="ECO:0000313" key="3">
    <source>
        <dbReference type="Proteomes" id="UP000626109"/>
    </source>
</evidence>
<feature type="region of interest" description="Disordered" evidence="1">
    <location>
        <begin position="57"/>
        <end position="123"/>
    </location>
</feature>
<feature type="region of interest" description="Disordered" evidence="1">
    <location>
        <begin position="1"/>
        <end position="32"/>
    </location>
</feature>